<evidence type="ECO:0000313" key="1">
    <source>
        <dbReference type="EMBL" id="PKI53166.1"/>
    </source>
</evidence>
<protein>
    <submittedName>
        <fullName evidence="1">Uncharacterized protein</fullName>
    </submittedName>
</protein>
<reference evidence="1 2" key="1">
    <citation type="submission" date="2017-11" db="EMBL/GenBank/DDBJ databases">
        <title>De-novo sequencing of pomegranate (Punica granatum L.) genome.</title>
        <authorList>
            <person name="Akparov Z."/>
            <person name="Amiraslanov A."/>
            <person name="Hajiyeva S."/>
            <person name="Abbasov M."/>
            <person name="Kaur K."/>
            <person name="Hamwieh A."/>
            <person name="Solovyev V."/>
            <person name="Salamov A."/>
            <person name="Braich B."/>
            <person name="Kosarev P."/>
            <person name="Mahmoud A."/>
            <person name="Hajiyev E."/>
            <person name="Babayeva S."/>
            <person name="Izzatullayeva V."/>
            <person name="Mammadov A."/>
            <person name="Mammadov A."/>
            <person name="Sharifova S."/>
            <person name="Ojaghi J."/>
            <person name="Eynullazada K."/>
            <person name="Bayramov B."/>
            <person name="Abdulazimova A."/>
            <person name="Shahmuradov I."/>
        </authorList>
    </citation>
    <scope>NUCLEOTIDE SEQUENCE [LARGE SCALE GENOMIC DNA]</scope>
    <source>
        <strain evidence="2">cv. AG2017</strain>
        <tissue evidence="1">Leaf</tissue>
    </source>
</reference>
<evidence type="ECO:0000313" key="2">
    <source>
        <dbReference type="Proteomes" id="UP000233551"/>
    </source>
</evidence>
<sequence length="220" mass="24592">MEEALSVRDYYDKLKVSWDELEFYLESPGCNCGAKNRIVAQRETEKVLWLPRRRGRRLLHGFSRQGRKQLGWKQYGKAVAHVWPTTFSGRAGLAREVGFGAVIRVGQTRGLLLREAELRIGASSRHNGVGPSASIVASRAIGYPASLKGRGQLEGREWASNSVQNDSKLLGRADSSNSAVQCAPMLSRGVQPRAAHGLGNWRHFPRPNFKRRLRPYSALR</sequence>
<organism evidence="1 2">
    <name type="scientific">Punica granatum</name>
    <name type="common">Pomegranate</name>
    <dbReference type="NCBI Taxonomy" id="22663"/>
    <lineage>
        <taxon>Eukaryota</taxon>
        <taxon>Viridiplantae</taxon>
        <taxon>Streptophyta</taxon>
        <taxon>Embryophyta</taxon>
        <taxon>Tracheophyta</taxon>
        <taxon>Spermatophyta</taxon>
        <taxon>Magnoliopsida</taxon>
        <taxon>eudicotyledons</taxon>
        <taxon>Gunneridae</taxon>
        <taxon>Pentapetalae</taxon>
        <taxon>rosids</taxon>
        <taxon>malvids</taxon>
        <taxon>Myrtales</taxon>
        <taxon>Lythraceae</taxon>
        <taxon>Punica</taxon>
    </lineage>
</organism>
<accession>A0A2I0JBX8</accession>
<dbReference type="Proteomes" id="UP000233551">
    <property type="component" value="Unassembled WGS sequence"/>
</dbReference>
<name>A0A2I0JBX8_PUNGR</name>
<keyword evidence="2" id="KW-1185">Reference proteome</keyword>
<dbReference type="AlphaFoldDB" id="A0A2I0JBX8"/>
<proteinExistence type="predicted"/>
<comment type="caution">
    <text evidence="1">The sequence shown here is derived from an EMBL/GenBank/DDBJ whole genome shotgun (WGS) entry which is preliminary data.</text>
</comment>
<gene>
    <name evidence="1" type="ORF">CRG98_026471</name>
</gene>
<dbReference type="EMBL" id="PGOL01001879">
    <property type="protein sequence ID" value="PKI53166.1"/>
    <property type="molecule type" value="Genomic_DNA"/>
</dbReference>